<evidence type="ECO:0000259" key="3">
    <source>
        <dbReference type="Pfam" id="PF08609"/>
    </source>
</evidence>
<proteinExistence type="inferred from homology"/>
<dbReference type="Gene3D" id="1.25.10.10">
    <property type="entry name" value="Leucine-rich Repeat Variant"/>
    <property type="match status" value="1"/>
</dbReference>
<dbReference type="SUPFAM" id="SSF48371">
    <property type="entry name" value="ARM repeat"/>
    <property type="match status" value="1"/>
</dbReference>
<name>A0A899FX78_9ASCO</name>
<evidence type="ECO:0000313" key="5">
    <source>
        <dbReference type="Proteomes" id="UP000663699"/>
    </source>
</evidence>
<dbReference type="InterPro" id="IPR013918">
    <property type="entry name" value="Nucleotide_exch_fac_Fes1"/>
</dbReference>
<dbReference type="Proteomes" id="UP000663699">
    <property type="component" value="Chromosome 5"/>
</dbReference>
<dbReference type="GO" id="GO:1990811">
    <property type="term" value="C:MWP complex"/>
    <property type="evidence" value="ECO:0007669"/>
    <property type="project" value="TreeGrafter"/>
</dbReference>
<dbReference type="GO" id="GO:1990810">
    <property type="term" value="P:microtubule anchoring at mitotic spindle pole body"/>
    <property type="evidence" value="ECO:0007669"/>
    <property type="project" value="TreeGrafter"/>
</dbReference>
<dbReference type="PROSITE" id="PS00616">
    <property type="entry name" value="HIS_ACID_PHOSPHAT_1"/>
    <property type="match status" value="1"/>
</dbReference>
<dbReference type="PANTHER" id="PTHR16220:SF0">
    <property type="entry name" value="WD REPEAT-CONTAINING PROTEIN WRAP73"/>
    <property type="match status" value="1"/>
</dbReference>
<feature type="domain" description="Nucleotide exchange factor Fes1" evidence="3">
    <location>
        <begin position="873"/>
        <end position="929"/>
    </location>
</feature>
<dbReference type="InterPro" id="IPR016024">
    <property type="entry name" value="ARM-type_fold"/>
</dbReference>
<dbReference type="CDD" id="cd07061">
    <property type="entry name" value="HP_HAP_like"/>
    <property type="match status" value="1"/>
</dbReference>
<dbReference type="InterPro" id="IPR015943">
    <property type="entry name" value="WD40/YVTN_repeat-like_dom_sf"/>
</dbReference>
<dbReference type="SUPFAM" id="SSF53254">
    <property type="entry name" value="Phosphoglycerate mutase-like"/>
    <property type="match status" value="1"/>
</dbReference>
<dbReference type="GO" id="GO:0005815">
    <property type="term" value="C:microtubule organizing center"/>
    <property type="evidence" value="ECO:0007669"/>
    <property type="project" value="TreeGrafter"/>
</dbReference>
<dbReference type="Gene3D" id="2.130.10.10">
    <property type="entry name" value="YVTN repeat-like/Quinoprotein amine dehydrogenase"/>
    <property type="match status" value="1"/>
</dbReference>
<sequence>MTTLPFQKGYDASYISKLYPPELSLHYVQIIFRHGERTPIFSNFKFPGITSNWNLCNSANFFHSAVKTSSGTSSDHKNWDYLKYKRKLEIMDENMKFRRLEDDSICMEGELTDIGRESTLNLGKRLRELYVNQLSFLPSVISKSSQIYIRTSDIPRALESAQHVFSGLYPSEFRESSFEVEFGLRELHDENIFPNDDQCKRLRVLLEEFRNLASKTWDPILASRTSEKVLKYIPEKISIKGRAQVFELFDLICTAIGNGIKIPDELYDEGLRKDLEIASISEWFDGYRDNPEVRRLGIGSFLGELKDIFVESKKHMNDERRKISLYGAHDTTLGSILQSLECFDRRWPPYASHIAFELFRKPSTSYFRSFFQKDEWYIRLRYNDTPLVIPECKKKGNHLSGNESFCTFEAFQDIVLKMVPKNLNKESGVVPSLSGSYLASLVYPSRLIIRSTASLSIKRVINLDPEFCQRILFMKWCYIEGSDKILVADDKNAKAWIMEDDKWELNISDGYGIKNIQWSQNGSEILVWTDFMLKLTVWSLSKDSGSTIHYPKFFNKGYDYRPTSTHFALITRPASHDFISIFDCSFNPWRLSKKWCLPTMDAQGCSWSQDGKWLAAWESPMEYKILLYTPNGYLLQQYSAYDIGLGIKTVQWNPPTGKFIAVGSFDGKVRFLDSFTFNSVIVIMHATTINFDGVTVWREIMSSMLIPKYEIVPQPVSLPFVRPNIEDPSSFLGVGILSFNKDGTLVATRNDNMPTILWIWSLSDLTPITILIYCNPIKVVKWCPFNPFLLSLVCSDGSKINNRVYLWNYHWDEPRVFSIPKYDFNVKWLRWLEKPQNIDNLERTVRKMRMNSLEIAKFYIIKFCFLTLEFNMRKKDPELIDHILGKDDAVLMKEAMSIICNPNQSLENRKTAFENFEMLIENIYNAKNIANMNMWEPLIQQLSSSESIIRMYAASVCGTAVQNNFDSQQHFLNNGGLEKVLVLFNSDDDPYVRLKSFYAIASEVRNNLPALEKFCKLDGWSIIVKYLKDNNYTILQKKILFFIWTLLLQDTGVDLVIEHIKLNELQKILVEIIQREEIQNNALEEALGSIFLLHKKSLVFDMNELIIIRNIIKIIKEKMNFEAISEDDINEISVQFNVI</sequence>
<dbReference type="InterPro" id="IPR000560">
    <property type="entry name" value="His_Pase_clade-2"/>
</dbReference>
<keyword evidence="5" id="KW-1185">Reference proteome</keyword>
<dbReference type="Pfam" id="PF08609">
    <property type="entry name" value="Fes1"/>
    <property type="match status" value="1"/>
</dbReference>
<comment type="similarity">
    <text evidence="1">Belongs to the histidine acid phosphatase family.</text>
</comment>
<evidence type="ECO:0000313" key="4">
    <source>
        <dbReference type="EMBL" id="QSL65233.1"/>
    </source>
</evidence>
<accession>A0A899FX78</accession>
<protein>
    <recommendedName>
        <fullName evidence="3">Nucleotide exchange factor Fes1 domain-containing protein</fullName>
    </recommendedName>
</protein>
<comment type="similarity">
    <text evidence="2">Belongs to the FES1 family.</text>
</comment>
<dbReference type="EMBL" id="CP054536">
    <property type="protein sequence ID" value="QSL65233.1"/>
    <property type="molecule type" value="Genomic_DNA"/>
</dbReference>
<dbReference type="InterPro" id="IPR029033">
    <property type="entry name" value="His_PPase_superfam"/>
</dbReference>
<dbReference type="SUPFAM" id="SSF69322">
    <property type="entry name" value="Tricorn protease domain 2"/>
    <property type="match status" value="1"/>
</dbReference>
<dbReference type="PROSITE" id="PS00778">
    <property type="entry name" value="HIS_ACID_PHOSPHAT_2"/>
    <property type="match status" value="1"/>
</dbReference>
<dbReference type="Gene3D" id="3.40.50.1240">
    <property type="entry name" value="Phosphoglycerate mutase-like"/>
    <property type="match status" value="1"/>
</dbReference>
<dbReference type="AlphaFoldDB" id="A0A899FX78"/>
<dbReference type="Pfam" id="PF00328">
    <property type="entry name" value="His_Phos_2"/>
    <property type="match status" value="1"/>
</dbReference>
<dbReference type="InterPro" id="IPR011989">
    <property type="entry name" value="ARM-like"/>
</dbReference>
<gene>
    <name evidence="4" type="ORF">MERGE_002542</name>
</gene>
<dbReference type="InterPro" id="IPR033379">
    <property type="entry name" value="Acid_Pase_AS"/>
</dbReference>
<reference evidence="4" key="1">
    <citation type="submission" date="2020-06" db="EMBL/GenBank/DDBJ databases">
        <title>Genomes of multiple members of Pneumocystis genus reveal paths to human pathogen Pneumocystis jirovecii.</title>
        <authorList>
            <person name="Cisse O.H."/>
            <person name="Ma L."/>
            <person name="Dekker J."/>
            <person name="Khil P."/>
            <person name="Jo J."/>
            <person name="Brenchley J."/>
            <person name="Blair R."/>
            <person name="Pahar B."/>
            <person name="Chabe M."/>
            <person name="Van Rompay K.A."/>
            <person name="Keesler R."/>
            <person name="Sukura A."/>
            <person name="Hirsch V."/>
            <person name="Kutty G."/>
            <person name="Liu Y."/>
            <person name="Peng L."/>
            <person name="Chen J."/>
            <person name="Song J."/>
            <person name="Weissenbacher-Lang C."/>
            <person name="Xu J."/>
            <person name="Upham N.S."/>
            <person name="Stajich J.E."/>
            <person name="Cuomo C.A."/>
            <person name="Cushion M.T."/>
            <person name="Kovacs J.A."/>
        </authorList>
    </citation>
    <scope>NUCLEOTIDE SEQUENCE</scope>
    <source>
        <strain evidence="4">2A</strain>
    </source>
</reference>
<dbReference type="PANTHER" id="PTHR16220">
    <property type="entry name" value="WD REPEAT PROTEIN 8-RELATED"/>
    <property type="match status" value="1"/>
</dbReference>
<organism evidence="4 5">
    <name type="scientific">Pneumocystis wakefieldiae</name>
    <dbReference type="NCBI Taxonomy" id="38082"/>
    <lineage>
        <taxon>Eukaryota</taxon>
        <taxon>Fungi</taxon>
        <taxon>Dikarya</taxon>
        <taxon>Ascomycota</taxon>
        <taxon>Taphrinomycotina</taxon>
        <taxon>Pneumocystomycetes</taxon>
        <taxon>Pneumocystaceae</taxon>
        <taxon>Pneumocystis</taxon>
    </lineage>
</organism>
<dbReference type="InterPro" id="IPR052778">
    <property type="entry name" value="Centrosome-WD_assoc"/>
</dbReference>
<dbReference type="OrthoDB" id="10257284at2759"/>
<evidence type="ECO:0000256" key="2">
    <source>
        <dbReference type="ARBA" id="ARBA00011045"/>
    </source>
</evidence>
<evidence type="ECO:0000256" key="1">
    <source>
        <dbReference type="ARBA" id="ARBA00005375"/>
    </source>
</evidence>